<reference evidence="11 12" key="1">
    <citation type="journal article" date="2020" name="Genomics">
        <title>Complete, high-quality genomes from long-read metagenomic sequencing of two wolf lichen thalli reveals enigmatic genome architecture.</title>
        <authorList>
            <person name="McKenzie S.K."/>
            <person name="Walston R.F."/>
            <person name="Allen J.L."/>
        </authorList>
    </citation>
    <scope>NUCLEOTIDE SEQUENCE [LARGE SCALE GENOMIC DNA]</scope>
    <source>
        <strain evidence="11">WasteWater1</strain>
    </source>
</reference>
<evidence type="ECO:0000259" key="10">
    <source>
        <dbReference type="PROSITE" id="PS50850"/>
    </source>
</evidence>
<dbReference type="PRINTS" id="PR00171">
    <property type="entry name" value="SUGRTRNSPORT"/>
</dbReference>
<evidence type="ECO:0000256" key="6">
    <source>
        <dbReference type="ARBA" id="ARBA00023136"/>
    </source>
</evidence>
<gene>
    <name evidence="11" type="ORF">HO133_006374</name>
</gene>
<dbReference type="PANTHER" id="PTHR48022">
    <property type="entry name" value="PLASTIDIC GLUCOSE TRANSPORTER 4"/>
    <property type="match status" value="1"/>
</dbReference>
<feature type="transmembrane region" description="Helical" evidence="9">
    <location>
        <begin position="342"/>
        <end position="364"/>
    </location>
</feature>
<dbReference type="PROSITE" id="PS50850">
    <property type="entry name" value="MFS"/>
    <property type="match status" value="1"/>
</dbReference>
<comment type="caution">
    <text evidence="11">The sequence shown here is derived from an EMBL/GenBank/DDBJ whole genome shotgun (WGS) entry which is preliminary data.</text>
</comment>
<feature type="transmembrane region" description="Helical" evidence="9">
    <location>
        <begin position="309"/>
        <end position="330"/>
    </location>
</feature>
<dbReference type="InterPro" id="IPR020846">
    <property type="entry name" value="MFS_dom"/>
</dbReference>
<dbReference type="PANTHER" id="PTHR48022:SF39">
    <property type="entry name" value="MONOSACCHARIDE TRANSPORTER, PUTATIVE-RELATED"/>
    <property type="match status" value="1"/>
</dbReference>
<evidence type="ECO:0000256" key="4">
    <source>
        <dbReference type="ARBA" id="ARBA00022692"/>
    </source>
</evidence>
<dbReference type="GO" id="GO:0005351">
    <property type="term" value="F:carbohydrate:proton symporter activity"/>
    <property type="evidence" value="ECO:0007669"/>
    <property type="project" value="TreeGrafter"/>
</dbReference>
<comment type="subcellular location">
    <subcellularLocation>
        <location evidence="1">Membrane</location>
        <topology evidence="1">Multi-pass membrane protein</topology>
    </subcellularLocation>
</comment>
<protein>
    <recommendedName>
        <fullName evidence="10">Major facilitator superfamily (MFS) profile domain-containing protein</fullName>
    </recommendedName>
</protein>
<dbReference type="NCBIfam" id="TIGR00879">
    <property type="entry name" value="SP"/>
    <property type="match status" value="1"/>
</dbReference>
<feature type="transmembrane region" description="Helical" evidence="9">
    <location>
        <begin position="128"/>
        <end position="146"/>
    </location>
</feature>
<keyword evidence="6 9" id="KW-0472">Membrane</keyword>
<name>A0A8H6C6S8_9LECA</name>
<feature type="transmembrane region" description="Helical" evidence="9">
    <location>
        <begin position="475"/>
        <end position="494"/>
    </location>
</feature>
<evidence type="ECO:0000256" key="8">
    <source>
        <dbReference type="SAM" id="MobiDB-lite"/>
    </source>
</evidence>
<feature type="compositionally biased region" description="Basic and acidic residues" evidence="8">
    <location>
        <begin position="8"/>
        <end position="20"/>
    </location>
</feature>
<feature type="region of interest" description="Disordered" evidence="8">
    <location>
        <begin position="1"/>
        <end position="34"/>
    </location>
</feature>
<feature type="transmembrane region" description="Helical" evidence="9">
    <location>
        <begin position="221"/>
        <end position="240"/>
    </location>
</feature>
<evidence type="ECO:0000256" key="3">
    <source>
        <dbReference type="ARBA" id="ARBA00022448"/>
    </source>
</evidence>
<evidence type="ECO:0000256" key="7">
    <source>
        <dbReference type="RuleBase" id="RU003346"/>
    </source>
</evidence>
<feature type="transmembrane region" description="Helical" evidence="9">
    <location>
        <begin position="373"/>
        <end position="395"/>
    </location>
</feature>
<dbReference type="Pfam" id="PF00083">
    <property type="entry name" value="Sugar_tr"/>
    <property type="match status" value="1"/>
</dbReference>
<dbReference type="AlphaFoldDB" id="A0A8H6C6S8"/>
<evidence type="ECO:0000256" key="1">
    <source>
        <dbReference type="ARBA" id="ARBA00004141"/>
    </source>
</evidence>
<feature type="transmembrane region" description="Helical" evidence="9">
    <location>
        <begin position="101"/>
        <end position="121"/>
    </location>
</feature>
<comment type="similarity">
    <text evidence="2 7">Belongs to the major facilitator superfamily. Sugar transporter (TC 2.A.1.1) family.</text>
</comment>
<accession>A0A8H6C6S8</accession>
<dbReference type="PROSITE" id="PS00216">
    <property type="entry name" value="SUGAR_TRANSPORT_1"/>
    <property type="match status" value="1"/>
</dbReference>
<feature type="transmembrane region" description="Helical" evidence="9">
    <location>
        <begin position="407"/>
        <end position="433"/>
    </location>
</feature>
<dbReference type="EMBL" id="JACCJB010000024">
    <property type="protein sequence ID" value="KAF6217962.1"/>
    <property type="molecule type" value="Genomic_DNA"/>
</dbReference>
<evidence type="ECO:0000313" key="12">
    <source>
        <dbReference type="Proteomes" id="UP000593566"/>
    </source>
</evidence>
<dbReference type="InterPro" id="IPR050360">
    <property type="entry name" value="MFS_Sugar_Transporters"/>
</dbReference>
<feature type="transmembrane region" description="Helical" evidence="9">
    <location>
        <begin position="49"/>
        <end position="65"/>
    </location>
</feature>
<dbReference type="GO" id="GO:0016020">
    <property type="term" value="C:membrane"/>
    <property type="evidence" value="ECO:0007669"/>
    <property type="project" value="UniProtKB-SubCell"/>
</dbReference>
<keyword evidence="4 9" id="KW-0812">Transmembrane</keyword>
<dbReference type="InterPro" id="IPR036259">
    <property type="entry name" value="MFS_trans_sf"/>
</dbReference>
<evidence type="ECO:0000313" key="11">
    <source>
        <dbReference type="EMBL" id="KAF6217962.1"/>
    </source>
</evidence>
<feature type="transmembrane region" description="Helical" evidence="9">
    <location>
        <begin position="152"/>
        <end position="175"/>
    </location>
</feature>
<dbReference type="FunFam" id="1.20.1250.20:FF:000044">
    <property type="entry name" value="Hexose transporter Hxt3p"/>
    <property type="match status" value="1"/>
</dbReference>
<dbReference type="InterPro" id="IPR005828">
    <property type="entry name" value="MFS_sugar_transport-like"/>
</dbReference>
<dbReference type="InterPro" id="IPR003663">
    <property type="entry name" value="Sugar/inositol_transpt"/>
</dbReference>
<dbReference type="GeneID" id="59334775"/>
<feature type="transmembrane region" description="Helical" evidence="9">
    <location>
        <begin position="187"/>
        <end position="209"/>
    </location>
</feature>
<keyword evidence="12" id="KW-1185">Reference proteome</keyword>
<dbReference type="Proteomes" id="UP000593566">
    <property type="component" value="Unassembled WGS sequence"/>
</dbReference>
<dbReference type="InterPro" id="IPR005829">
    <property type="entry name" value="Sugar_transporter_CS"/>
</dbReference>
<keyword evidence="5 9" id="KW-1133">Transmembrane helix</keyword>
<sequence>MGLLSRSKHTENADSLEDNRNAGIQVSPDPEKEAGVYDDSPVKFLSMRSFAMGILVSMGGFIFGYDTGQISGFLQMQNFLQRFGEDQGNGNYSFSNVRSGLIVGLLSIGTLAGALAVAPIADRIGRKFSMCVWCIVFSIGVIIQMASETSWVQIAIGRLIAGAGVGALSIMVPMYTSETGPRQVRGALVSTYQLFITAGIFTADAINFGTEKRPNSGSWRIPMGVGFIWPLILGLGILFFPESPRYAYRKGRVEEARTTMAKFYGVSENHREVQREIGEIKEKHDLEVSLGKRPWIELITGPRMAYRTALGIVLQALQQLTGANFFFYYGTTIFKATGIKNSFVTAMILGGVNFGMTFFGLYVVERFGRRKALIVGGIGMTVNFLIFASVGAFALNNADPTATPAAGTAMIVFACLFIAFYATTWGPIIWCIVGELFPSHYRARSMALVTSSNWTWNFLIAFFTPFIIGDIGFKYGYVFASCNFAAVLIVYFFVCETQGRTLEEIDTMYISKVKPWKSSKWVPPTTGEEAVVDRMAYGDGVADGIVNGGM</sequence>
<dbReference type="CDD" id="cd17356">
    <property type="entry name" value="MFS_HXT"/>
    <property type="match status" value="1"/>
</dbReference>
<keyword evidence="3 7" id="KW-0813">Transport</keyword>
<dbReference type="Gene3D" id="1.20.1250.20">
    <property type="entry name" value="MFS general substrate transporter like domains"/>
    <property type="match status" value="1"/>
</dbReference>
<organism evidence="11 12">
    <name type="scientific">Letharia lupina</name>
    <dbReference type="NCBI Taxonomy" id="560253"/>
    <lineage>
        <taxon>Eukaryota</taxon>
        <taxon>Fungi</taxon>
        <taxon>Dikarya</taxon>
        <taxon>Ascomycota</taxon>
        <taxon>Pezizomycotina</taxon>
        <taxon>Lecanoromycetes</taxon>
        <taxon>OSLEUM clade</taxon>
        <taxon>Lecanoromycetidae</taxon>
        <taxon>Lecanorales</taxon>
        <taxon>Lecanorineae</taxon>
        <taxon>Parmeliaceae</taxon>
        <taxon>Letharia</taxon>
    </lineage>
</organism>
<evidence type="ECO:0000256" key="2">
    <source>
        <dbReference type="ARBA" id="ARBA00010992"/>
    </source>
</evidence>
<evidence type="ECO:0000256" key="9">
    <source>
        <dbReference type="SAM" id="Phobius"/>
    </source>
</evidence>
<feature type="transmembrane region" description="Helical" evidence="9">
    <location>
        <begin position="445"/>
        <end position="469"/>
    </location>
</feature>
<dbReference type="PROSITE" id="PS00217">
    <property type="entry name" value="SUGAR_TRANSPORT_2"/>
    <property type="match status" value="1"/>
</dbReference>
<proteinExistence type="inferred from homology"/>
<evidence type="ECO:0000256" key="5">
    <source>
        <dbReference type="ARBA" id="ARBA00022989"/>
    </source>
</evidence>
<feature type="domain" description="Major facilitator superfamily (MFS) profile" evidence="10">
    <location>
        <begin position="52"/>
        <end position="498"/>
    </location>
</feature>
<dbReference type="RefSeq" id="XP_037147397.1">
    <property type="nucleotide sequence ID" value="XM_037297272.1"/>
</dbReference>
<dbReference type="SUPFAM" id="SSF103473">
    <property type="entry name" value="MFS general substrate transporter"/>
    <property type="match status" value="1"/>
</dbReference>